<accession>A0AA95MWC8</accession>
<evidence type="ECO:0000313" key="1">
    <source>
        <dbReference type="EMBL" id="WHY88581.1"/>
    </source>
</evidence>
<protein>
    <submittedName>
        <fullName evidence="1">Uncharacterized protein</fullName>
    </submittedName>
</protein>
<dbReference type="Proteomes" id="UP001178288">
    <property type="component" value="Chromosome"/>
</dbReference>
<dbReference type="AlphaFoldDB" id="A0AA95MWC8"/>
<proteinExistence type="predicted"/>
<name>A0AA95MWC8_9BACI</name>
<sequence>MKKHDKENQLANAMGQKQFFLVVYNPNEEWLTWKSRYGEITN</sequence>
<dbReference type="KEGG" id="nnv:QNH39_12375"/>
<gene>
    <name evidence="1" type="ORF">QNH39_12375</name>
</gene>
<dbReference type="RefSeq" id="WP_268874952.1">
    <property type="nucleotide sequence ID" value="NZ_CP126114.1"/>
</dbReference>
<evidence type="ECO:0000313" key="2">
    <source>
        <dbReference type="Proteomes" id="UP001178288"/>
    </source>
</evidence>
<organism evidence="1 2">
    <name type="scientific">Neobacillus novalis</name>
    <dbReference type="NCBI Taxonomy" id="220687"/>
    <lineage>
        <taxon>Bacteria</taxon>
        <taxon>Bacillati</taxon>
        <taxon>Bacillota</taxon>
        <taxon>Bacilli</taxon>
        <taxon>Bacillales</taxon>
        <taxon>Bacillaceae</taxon>
        <taxon>Neobacillus</taxon>
    </lineage>
</organism>
<reference evidence="1" key="1">
    <citation type="submission" date="2023-05" db="EMBL/GenBank/DDBJ databases">
        <title>Comparative genomics of Bacillaceae isolates and their secondary metabolite potential.</title>
        <authorList>
            <person name="Song L."/>
            <person name="Nielsen L.J."/>
            <person name="Mohite O."/>
            <person name="Xu X."/>
            <person name="Weber T."/>
            <person name="Kovacs A.T."/>
        </authorList>
    </citation>
    <scope>NUCLEOTIDE SEQUENCE</scope>
    <source>
        <strain evidence="1">XLM17</strain>
    </source>
</reference>
<keyword evidence="2" id="KW-1185">Reference proteome</keyword>
<dbReference type="EMBL" id="CP126114">
    <property type="protein sequence ID" value="WHY88581.1"/>
    <property type="molecule type" value="Genomic_DNA"/>
</dbReference>